<dbReference type="PANTHER" id="PTHR13935:SF41">
    <property type="entry name" value="TRANSCRIPTION FACTOR ORG2-RELATED"/>
    <property type="match status" value="1"/>
</dbReference>
<dbReference type="CDD" id="cd18914">
    <property type="entry name" value="bHLH_AtORG2_like"/>
    <property type="match status" value="1"/>
</dbReference>
<evidence type="ECO:0000256" key="3">
    <source>
        <dbReference type="ARBA" id="ARBA00023163"/>
    </source>
</evidence>
<organism evidence="6 7">
    <name type="scientific">Papaver atlanticum</name>
    <dbReference type="NCBI Taxonomy" id="357466"/>
    <lineage>
        <taxon>Eukaryota</taxon>
        <taxon>Viridiplantae</taxon>
        <taxon>Streptophyta</taxon>
        <taxon>Embryophyta</taxon>
        <taxon>Tracheophyta</taxon>
        <taxon>Spermatophyta</taxon>
        <taxon>Magnoliopsida</taxon>
        <taxon>Ranunculales</taxon>
        <taxon>Papaveraceae</taxon>
        <taxon>Papaveroideae</taxon>
        <taxon>Papaver</taxon>
    </lineage>
</organism>
<dbReference type="InterPro" id="IPR036638">
    <property type="entry name" value="HLH_DNA-bd_sf"/>
</dbReference>
<dbReference type="AlphaFoldDB" id="A0AAD4X859"/>
<sequence length="211" mass="23719">MPSSSGRNGAMSIDITSTVKKLNHNASERDRRKKLNNLYSSLRSLLPGSDHTKKLSIPVTVSKVVKYIPDLQKQVDKLMQRKEEILTSISKQQTASGGDHPNNNYSIRDSKSRKVLAVKKQSFPSVSANRVDDREVVIQICSLKVNIPLLSEVLLNLEREDFRVLNASAFDSSGDRVFYNLHLQVKDTQSLQCEVLNEKLLSLCGKEVFFS</sequence>
<keyword evidence="2" id="KW-0238">DNA-binding</keyword>
<evidence type="ECO:0000313" key="7">
    <source>
        <dbReference type="Proteomes" id="UP001202328"/>
    </source>
</evidence>
<keyword evidence="1" id="KW-0805">Transcription regulation</keyword>
<proteinExistence type="predicted"/>
<comment type="caution">
    <text evidence="6">The sequence shown here is derived from an EMBL/GenBank/DDBJ whole genome shotgun (WGS) entry which is preliminary data.</text>
</comment>
<evidence type="ECO:0000256" key="4">
    <source>
        <dbReference type="ARBA" id="ARBA00023242"/>
    </source>
</evidence>
<reference evidence="6" key="1">
    <citation type="submission" date="2022-04" db="EMBL/GenBank/DDBJ databases">
        <title>A functionally conserved STORR gene fusion in Papaver species that diverged 16.8 million years ago.</title>
        <authorList>
            <person name="Catania T."/>
        </authorList>
    </citation>
    <scope>NUCLEOTIDE SEQUENCE</scope>
    <source>
        <strain evidence="6">S-188037</strain>
    </source>
</reference>
<evidence type="ECO:0000256" key="2">
    <source>
        <dbReference type="ARBA" id="ARBA00023125"/>
    </source>
</evidence>
<dbReference type="Proteomes" id="UP001202328">
    <property type="component" value="Unassembled WGS sequence"/>
</dbReference>
<keyword evidence="7" id="KW-1185">Reference proteome</keyword>
<dbReference type="FunFam" id="4.10.280.10:FF:000074">
    <property type="entry name" value="Transcription factor ORG2"/>
    <property type="match status" value="1"/>
</dbReference>
<dbReference type="GO" id="GO:0000981">
    <property type="term" value="F:DNA-binding transcription factor activity, RNA polymerase II-specific"/>
    <property type="evidence" value="ECO:0007669"/>
    <property type="project" value="TreeGrafter"/>
</dbReference>
<dbReference type="GO" id="GO:0090575">
    <property type="term" value="C:RNA polymerase II transcription regulator complex"/>
    <property type="evidence" value="ECO:0007669"/>
    <property type="project" value="TreeGrafter"/>
</dbReference>
<feature type="domain" description="BHLH" evidence="5">
    <location>
        <begin position="19"/>
        <end position="71"/>
    </location>
</feature>
<name>A0AAD4X859_9MAGN</name>
<evidence type="ECO:0000259" key="5">
    <source>
        <dbReference type="PROSITE" id="PS50888"/>
    </source>
</evidence>
<evidence type="ECO:0000256" key="1">
    <source>
        <dbReference type="ARBA" id="ARBA00023015"/>
    </source>
</evidence>
<keyword evidence="3" id="KW-0804">Transcription</keyword>
<dbReference type="EMBL" id="JAJJMB010014794">
    <property type="protein sequence ID" value="KAI3857936.1"/>
    <property type="molecule type" value="Genomic_DNA"/>
</dbReference>
<evidence type="ECO:0000313" key="6">
    <source>
        <dbReference type="EMBL" id="KAI3857936.1"/>
    </source>
</evidence>
<dbReference type="SUPFAM" id="SSF47459">
    <property type="entry name" value="HLH, helix-loop-helix DNA-binding domain"/>
    <property type="match status" value="1"/>
</dbReference>
<dbReference type="InterPro" id="IPR015660">
    <property type="entry name" value="MASH1/Ascl1a-like"/>
</dbReference>
<dbReference type="Pfam" id="PF00010">
    <property type="entry name" value="HLH"/>
    <property type="match status" value="1"/>
</dbReference>
<accession>A0AAD4X859</accession>
<dbReference type="InterPro" id="IPR011598">
    <property type="entry name" value="bHLH_dom"/>
</dbReference>
<gene>
    <name evidence="6" type="ORF">MKW98_011202</name>
</gene>
<dbReference type="GO" id="GO:0042594">
    <property type="term" value="P:response to starvation"/>
    <property type="evidence" value="ECO:0007669"/>
    <property type="project" value="UniProtKB-ARBA"/>
</dbReference>
<dbReference type="Gene3D" id="4.10.280.10">
    <property type="entry name" value="Helix-loop-helix DNA-binding domain"/>
    <property type="match status" value="1"/>
</dbReference>
<dbReference type="PROSITE" id="PS50888">
    <property type="entry name" value="BHLH"/>
    <property type="match status" value="1"/>
</dbReference>
<dbReference type="SMART" id="SM00353">
    <property type="entry name" value="HLH"/>
    <property type="match status" value="1"/>
</dbReference>
<dbReference type="GO" id="GO:0046983">
    <property type="term" value="F:protein dimerization activity"/>
    <property type="evidence" value="ECO:0007669"/>
    <property type="project" value="InterPro"/>
</dbReference>
<protein>
    <recommendedName>
        <fullName evidence="5">BHLH domain-containing protein</fullName>
    </recommendedName>
</protein>
<keyword evidence="4" id="KW-0539">Nucleus</keyword>
<dbReference type="PANTHER" id="PTHR13935">
    <property type="entry name" value="ACHAETE-SCUTE TRANSCRIPTION FACTOR-RELATED"/>
    <property type="match status" value="1"/>
</dbReference>
<dbReference type="GO" id="GO:0000977">
    <property type="term" value="F:RNA polymerase II transcription regulatory region sequence-specific DNA binding"/>
    <property type="evidence" value="ECO:0007669"/>
    <property type="project" value="TreeGrafter"/>
</dbReference>